<accession>A0A2K3NLQ0</accession>
<evidence type="ECO:0000256" key="1">
    <source>
        <dbReference type="SAM" id="MobiDB-lite"/>
    </source>
</evidence>
<comment type="caution">
    <text evidence="2">The sequence shown here is derived from an EMBL/GenBank/DDBJ whole genome shotgun (WGS) entry which is preliminary data.</text>
</comment>
<name>A0A2K3NLQ0_TRIPR</name>
<gene>
    <name evidence="2" type="ORF">L195_g000382</name>
</gene>
<proteinExistence type="predicted"/>
<organism evidence="2 3">
    <name type="scientific">Trifolium pratense</name>
    <name type="common">Red clover</name>
    <dbReference type="NCBI Taxonomy" id="57577"/>
    <lineage>
        <taxon>Eukaryota</taxon>
        <taxon>Viridiplantae</taxon>
        <taxon>Streptophyta</taxon>
        <taxon>Embryophyta</taxon>
        <taxon>Tracheophyta</taxon>
        <taxon>Spermatophyta</taxon>
        <taxon>Magnoliopsida</taxon>
        <taxon>eudicotyledons</taxon>
        <taxon>Gunneridae</taxon>
        <taxon>Pentapetalae</taxon>
        <taxon>rosids</taxon>
        <taxon>fabids</taxon>
        <taxon>Fabales</taxon>
        <taxon>Fabaceae</taxon>
        <taxon>Papilionoideae</taxon>
        <taxon>50 kb inversion clade</taxon>
        <taxon>NPAAA clade</taxon>
        <taxon>Hologalegina</taxon>
        <taxon>IRL clade</taxon>
        <taxon>Trifolieae</taxon>
        <taxon>Trifolium</taxon>
    </lineage>
</organism>
<protein>
    <submittedName>
        <fullName evidence="2">General transcription factor IIF subunit 2</fullName>
    </submittedName>
</protein>
<sequence length="193" mass="20751">MKEEVEEHGGGTKEKSGGRLAGIGGYVDTSKALNPIWLMKCPPVVAQSLGALPSSSDPSLPSAKVIVSIDPLNSNDDAQQTMNTQKFDNKVPQVVDNNNNTPNMGGQSFAPLAQLLGCPQPLPDAYKPYSTVFELLLSMADVGPWWRGKNRYTGRYVAPSYPSMAPPSFTKLAMSESQKPSTNIRHNAAMADI</sequence>
<feature type="compositionally biased region" description="Basic and acidic residues" evidence="1">
    <location>
        <begin position="1"/>
        <end position="17"/>
    </location>
</feature>
<evidence type="ECO:0000313" key="3">
    <source>
        <dbReference type="Proteomes" id="UP000236291"/>
    </source>
</evidence>
<dbReference type="ExpressionAtlas" id="A0A2K3NLQ0">
    <property type="expression patterns" value="baseline"/>
</dbReference>
<reference evidence="2 3" key="1">
    <citation type="journal article" date="2014" name="Am. J. Bot.">
        <title>Genome assembly and annotation for red clover (Trifolium pratense; Fabaceae).</title>
        <authorList>
            <person name="Istvanek J."/>
            <person name="Jaros M."/>
            <person name="Krenek A."/>
            <person name="Repkova J."/>
        </authorList>
    </citation>
    <scope>NUCLEOTIDE SEQUENCE [LARGE SCALE GENOMIC DNA]</scope>
    <source>
        <strain evidence="3">cv. Tatra</strain>
        <tissue evidence="2">Young leaves</tissue>
    </source>
</reference>
<reference evidence="2 3" key="2">
    <citation type="journal article" date="2017" name="Front. Plant Sci.">
        <title>Gene Classification and Mining of Molecular Markers Useful in Red Clover (Trifolium pratense) Breeding.</title>
        <authorList>
            <person name="Istvanek J."/>
            <person name="Dluhosova J."/>
            <person name="Dluhos P."/>
            <person name="Patkova L."/>
            <person name="Nedelnik J."/>
            <person name="Repkova J."/>
        </authorList>
    </citation>
    <scope>NUCLEOTIDE SEQUENCE [LARGE SCALE GENOMIC DNA]</scope>
    <source>
        <strain evidence="3">cv. Tatra</strain>
        <tissue evidence="2">Young leaves</tissue>
    </source>
</reference>
<dbReference type="AlphaFoldDB" id="A0A2K3NLQ0"/>
<dbReference type="EMBL" id="ASHM01000129">
    <property type="protein sequence ID" value="PNY03971.1"/>
    <property type="molecule type" value="Genomic_DNA"/>
</dbReference>
<evidence type="ECO:0000313" key="2">
    <source>
        <dbReference type="EMBL" id="PNY03971.1"/>
    </source>
</evidence>
<dbReference type="Proteomes" id="UP000236291">
    <property type="component" value="Unassembled WGS sequence"/>
</dbReference>
<feature type="region of interest" description="Disordered" evidence="1">
    <location>
        <begin position="1"/>
        <end position="21"/>
    </location>
</feature>